<proteinExistence type="predicted"/>
<dbReference type="Pfam" id="PF09339">
    <property type="entry name" value="HTH_IclR"/>
    <property type="match status" value="1"/>
</dbReference>
<dbReference type="SUPFAM" id="SSF55781">
    <property type="entry name" value="GAF domain-like"/>
    <property type="match status" value="1"/>
</dbReference>
<accession>K8NNL7</accession>
<dbReference type="PROSITE" id="PS51078">
    <property type="entry name" value="ICLR_ED"/>
    <property type="match status" value="1"/>
</dbReference>
<dbReference type="RefSeq" id="WP_002715029.1">
    <property type="nucleotide sequence ID" value="NZ_KB375281.1"/>
</dbReference>
<protein>
    <submittedName>
        <fullName evidence="6">PcaR/PcaU/PobR family beta-ketoadipate pathway transcriptional regulator</fullName>
    </submittedName>
</protein>
<dbReference type="Gene3D" id="3.30.450.40">
    <property type="match status" value="1"/>
</dbReference>
<keyword evidence="1" id="KW-0805">Transcription regulation</keyword>
<reference evidence="6 7" key="1">
    <citation type="submission" date="2012-04" db="EMBL/GenBank/DDBJ databases">
        <title>The Genome Sequence of Afipia clevelandensis ATCC 49720.</title>
        <authorList>
            <consortium name="The Broad Institute Genome Sequencing Platform"/>
            <person name="Earl A."/>
            <person name="Ward D."/>
            <person name="Feldgarden M."/>
            <person name="Gevers D."/>
            <person name="Huys G."/>
            <person name="Walker B."/>
            <person name="Young S.K."/>
            <person name="Zeng Q."/>
            <person name="Gargeya S."/>
            <person name="Fitzgerald M."/>
            <person name="Haas B."/>
            <person name="Abouelleil A."/>
            <person name="Alvarado L."/>
            <person name="Arachchi H.M."/>
            <person name="Berlin A."/>
            <person name="Chapman S.B."/>
            <person name="Goldberg J."/>
            <person name="Griggs A."/>
            <person name="Gujja S."/>
            <person name="Hansen M."/>
            <person name="Howarth C."/>
            <person name="Imamovic A."/>
            <person name="Larimer J."/>
            <person name="McCowen C."/>
            <person name="Montmayeur A."/>
            <person name="Murphy C."/>
            <person name="Neiman D."/>
            <person name="Pearson M."/>
            <person name="Priest M."/>
            <person name="Roberts A."/>
            <person name="Saif S."/>
            <person name="Shea T."/>
            <person name="Sisk P."/>
            <person name="Sykes S."/>
            <person name="Wortman J."/>
            <person name="Nusbaum C."/>
            <person name="Birren B."/>
        </authorList>
    </citation>
    <scope>NUCLEOTIDE SEQUENCE [LARGE SCALE GENOMIC DNA]</scope>
    <source>
        <strain evidence="6 7">ATCC 49720</strain>
    </source>
</reference>
<evidence type="ECO:0000259" key="5">
    <source>
        <dbReference type="PROSITE" id="PS51078"/>
    </source>
</evidence>
<dbReference type="InterPro" id="IPR005471">
    <property type="entry name" value="Tscrpt_reg_IclR_N"/>
</dbReference>
<sequence>MLTLDDQWTDATRWPPGSDQFVESFAKGLLVIAAFSQERGLTLTGVAQRTNLPRAGVRRLLHTLVALGMARQDGDVFSLSPRVLQLGFSYLSSLSLREVAQPIIETLSREADEVVAISVLDGSNVIYITRAEVTSVLRRSLTIGSRIPAFCTSMGRVLLAGLPPEECRTVLTNSDRRAWTRQTVTDIRKLEKEIATVRSQGWSIVTDELEVGAFGIAAPIRGEGGKTVAAINLSTNLARHSPAALVKKFLPRLIRAADEISNHMI</sequence>
<feature type="domain" description="HTH iclR-type" evidence="4">
    <location>
        <begin position="22"/>
        <end position="81"/>
    </location>
</feature>
<dbReference type="SUPFAM" id="SSF46785">
    <property type="entry name" value="Winged helix' DNA-binding domain"/>
    <property type="match status" value="1"/>
</dbReference>
<keyword evidence="3" id="KW-0804">Transcription</keyword>
<feature type="domain" description="IclR-ED" evidence="5">
    <location>
        <begin position="82"/>
        <end position="265"/>
    </location>
</feature>
<dbReference type="GO" id="GO:0045892">
    <property type="term" value="P:negative regulation of DNA-templated transcription"/>
    <property type="evidence" value="ECO:0007669"/>
    <property type="project" value="TreeGrafter"/>
</dbReference>
<keyword evidence="7" id="KW-1185">Reference proteome</keyword>
<dbReference type="EMBL" id="AGWY01000018">
    <property type="protein sequence ID" value="EKS31942.1"/>
    <property type="molecule type" value="Genomic_DNA"/>
</dbReference>
<evidence type="ECO:0000313" key="7">
    <source>
        <dbReference type="Proteomes" id="UP000001095"/>
    </source>
</evidence>
<name>K8NNL7_9BRAD</name>
<dbReference type="PATRIC" id="fig|883079.3.peg.4249"/>
<dbReference type="Proteomes" id="UP000001095">
    <property type="component" value="Unassembled WGS sequence"/>
</dbReference>
<evidence type="ECO:0000256" key="2">
    <source>
        <dbReference type="ARBA" id="ARBA00023125"/>
    </source>
</evidence>
<evidence type="ECO:0000256" key="3">
    <source>
        <dbReference type="ARBA" id="ARBA00023163"/>
    </source>
</evidence>
<evidence type="ECO:0000256" key="1">
    <source>
        <dbReference type="ARBA" id="ARBA00023015"/>
    </source>
</evidence>
<dbReference type="InterPro" id="IPR050707">
    <property type="entry name" value="HTH_MetabolicPath_Reg"/>
</dbReference>
<dbReference type="PROSITE" id="PS51077">
    <property type="entry name" value="HTH_ICLR"/>
    <property type="match status" value="1"/>
</dbReference>
<dbReference type="OrthoDB" id="9807558at2"/>
<dbReference type="Gene3D" id="1.10.10.10">
    <property type="entry name" value="Winged helix-like DNA-binding domain superfamily/Winged helix DNA-binding domain"/>
    <property type="match status" value="1"/>
</dbReference>
<comment type="caution">
    <text evidence="6">The sequence shown here is derived from an EMBL/GenBank/DDBJ whole genome shotgun (WGS) entry which is preliminary data.</text>
</comment>
<evidence type="ECO:0000313" key="6">
    <source>
        <dbReference type="EMBL" id="EKS31942.1"/>
    </source>
</evidence>
<evidence type="ECO:0000259" key="4">
    <source>
        <dbReference type="PROSITE" id="PS51077"/>
    </source>
</evidence>
<dbReference type="InterPro" id="IPR014757">
    <property type="entry name" value="Tscrpt_reg_IclR_C"/>
</dbReference>
<dbReference type="InterPro" id="IPR036390">
    <property type="entry name" value="WH_DNA-bd_sf"/>
</dbReference>
<dbReference type="AlphaFoldDB" id="K8NNL7"/>
<dbReference type="PANTHER" id="PTHR30136">
    <property type="entry name" value="HELIX-TURN-HELIX TRANSCRIPTIONAL REGULATOR, ICLR FAMILY"/>
    <property type="match status" value="1"/>
</dbReference>
<gene>
    <name evidence="6" type="ORF">HMPREF9696_04163</name>
</gene>
<dbReference type="PANTHER" id="PTHR30136:SF34">
    <property type="entry name" value="TRANSCRIPTIONAL REGULATOR"/>
    <property type="match status" value="1"/>
</dbReference>
<dbReference type="GO" id="GO:0003700">
    <property type="term" value="F:DNA-binding transcription factor activity"/>
    <property type="evidence" value="ECO:0007669"/>
    <property type="project" value="TreeGrafter"/>
</dbReference>
<organism evidence="6 7">
    <name type="scientific">Afipia clevelandensis ATCC 49720</name>
    <dbReference type="NCBI Taxonomy" id="883079"/>
    <lineage>
        <taxon>Bacteria</taxon>
        <taxon>Pseudomonadati</taxon>
        <taxon>Pseudomonadota</taxon>
        <taxon>Alphaproteobacteria</taxon>
        <taxon>Hyphomicrobiales</taxon>
        <taxon>Nitrobacteraceae</taxon>
        <taxon>Afipia</taxon>
    </lineage>
</organism>
<dbReference type="SMART" id="SM00346">
    <property type="entry name" value="HTH_ICLR"/>
    <property type="match status" value="1"/>
</dbReference>
<dbReference type="Pfam" id="PF01614">
    <property type="entry name" value="IclR_C"/>
    <property type="match status" value="1"/>
</dbReference>
<dbReference type="HOGENOM" id="CLU_062618_0_1_5"/>
<dbReference type="GO" id="GO:0003677">
    <property type="term" value="F:DNA binding"/>
    <property type="evidence" value="ECO:0007669"/>
    <property type="project" value="UniProtKB-KW"/>
</dbReference>
<keyword evidence="2" id="KW-0238">DNA-binding</keyword>
<dbReference type="InterPro" id="IPR029016">
    <property type="entry name" value="GAF-like_dom_sf"/>
</dbReference>
<dbReference type="InterPro" id="IPR036388">
    <property type="entry name" value="WH-like_DNA-bd_sf"/>
</dbReference>